<accession>R0HJ65</accession>
<dbReference type="GO" id="GO:0006351">
    <property type="term" value="P:DNA-templated transcription"/>
    <property type="evidence" value="ECO:0007669"/>
    <property type="project" value="InterPro"/>
</dbReference>
<evidence type="ECO:0008006" key="5">
    <source>
        <dbReference type="Google" id="ProtNLM"/>
    </source>
</evidence>
<dbReference type="Proteomes" id="UP000029121">
    <property type="component" value="Unassembled WGS sequence"/>
</dbReference>
<dbReference type="PROSITE" id="PS51038">
    <property type="entry name" value="BAH"/>
    <property type="match status" value="1"/>
</dbReference>
<feature type="domain" description="TFIIS central" evidence="2">
    <location>
        <begin position="297"/>
        <end position="396"/>
    </location>
</feature>
<gene>
    <name evidence="3" type="ORF">CARUB_v10018565mg</name>
</gene>
<dbReference type="SMART" id="SM00439">
    <property type="entry name" value="BAH"/>
    <property type="match status" value="1"/>
</dbReference>
<proteinExistence type="predicted"/>
<dbReference type="Pfam" id="PF07500">
    <property type="entry name" value="TFIIS_M"/>
    <property type="match status" value="1"/>
</dbReference>
<dbReference type="InterPro" id="IPR001025">
    <property type="entry name" value="BAH_dom"/>
</dbReference>
<feature type="domain" description="BAH" evidence="1">
    <location>
        <begin position="101"/>
        <end position="221"/>
    </location>
</feature>
<dbReference type="KEGG" id="crb:17885554"/>
<protein>
    <recommendedName>
        <fullName evidence="5">BAH domain-containing protein</fullName>
    </recommendedName>
</protein>
<sequence>MTRISKFWTREMLTQQLNEGWMREIDDDVSFSRSRDLDISTKSMVVKRTKREESGDKKGKKKAKLEWRPEDSAKSIGKLVRCTGVGEKMKYHYENFEFHGIRYGLEDTVLLAPEYVNQKNYIAIIKDIFVKEKDGVVMLEVQWFYRREDIEIKHAGKWVSEDSCKIFYSFHCDEVFAESVKRKCLVYFVPDEKEISRALQHSDFIVQKVYDIINKKLRKFSSLSFDVDQKFEIDILVAKTFSRIGDLPDIKKGKMSKIPRRKRSVRKKCVLNAEIRDSNNIIEVNMSGYKLPASDLDRGKSLVELLKALIAHVCCASNEKQVGDPGFMPPDNVTLMVFDLEEALYDSFADDIPKYNSKLELLVEKLKDARVLARRLLNGELKPEQVIKMKGYELIM</sequence>
<feature type="non-terminal residue" evidence="3">
    <location>
        <position position="396"/>
    </location>
</feature>
<dbReference type="InterPro" id="IPR043151">
    <property type="entry name" value="BAH_sf"/>
</dbReference>
<dbReference type="InterPro" id="IPR036575">
    <property type="entry name" value="TFIIS_cen_dom_sf"/>
</dbReference>
<dbReference type="GO" id="GO:0003682">
    <property type="term" value="F:chromatin binding"/>
    <property type="evidence" value="ECO:0007669"/>
    <property type="project" value="InterPro"/>
</dbReference>
<dbReference type="PANTHER" id="PTHR46871:SF1">
    <property type="entry name" value="BROMO-ADJACENT HOMOLOGY (BAH) DOMAIN-CONTAINING PROTEIN"/>
    <property type="match status" value="1"/>
</dbReference>
<reference evidence="4" key="1">
    <citation type="journal article" date="2013" name="Nat. Genet.">
        <title>The Capsella rubella genome and the genomic consequences of rapid mating system evolution.</title>
        <authorList>
            <person name="Slotte T."/>
            <person name="Hazzouri K.M."/>
            <person name="Agren J.A."/>
            <person name="Koenig D."/>
            <person name="Maumus F."/>
            <person name="Guo Y.L."/>
            <person name="Steige K."/>
            <person name="Platts A.E."/>
            <person name="Escobar J.S."/>
            <person name="Newman L.K."/>
            <person name="Wang W."/>
            <person name="Mandakova T."/>
            <person name="Vello E."/>
            <person name="Smith L.M."/>
            <person name="Henz S.R."/>
            <person name="Steffen J."/>
            <person name="Takuno S."/>
            <person name="Brandvain Y."/>
            <person name="Coop G."/>
            <person name="Andolfatto P."/>
            <person name="Hu T.T."/>
            <person name="Blanchette M."/>
            <person name="Clark R.M."/>
            <person name="Quesneville H."/>
            <person name="Nordborg M."/>
            <person name="Gaut B.S."/>
            <person name="Lysak M.A."/>
            <person name="Jenkins J."/>
            <person name="Grimwood J."/>
            <person name="Chapman J."/>
            <person name="Prochnik S."/>
            <person name="Shu S."/>
            <person name="Rokhsar D."/>
            <person name="Schmutz J."/>
            <person name="Weigel D."/>
            <person name="Wright S.I."/>
        </authorList>
    </citation>
    <scope>NUCLEOTIDE SEQUENCE [LARGE SCALE GENOMIC DNA]</scope>
    <source>
        <strain evidence="4">cv. Monte Gargano</strain>
    </source>
</reference>
<evidence type="ECO:0000313" key="4">
    <source>
        <dbReference type="Proteomes" id="UP000029121"/>
    </source>
</evidence>
<evidence type="ECO:0000259" key="2">
    <source>
        <dbReference type="PROSITE" id="PS51321"/>
    </source>
</evidence>
<dbReference type="Gene3D" id="1.10.472.30">
    <property type="entry name" value="Transcription elongation factor S-II, central domain"/>
    <property type="match status" value="1"/>
</dbReference>
<dbReference type="PROSITE" id="PS51321">
    <property type="entry name" value="TFIIS_CENTRAL"/>
    <property type="match status" value="1"/>
</dbReference>
<dbReference type="PANTHER" id="PTHR46871">
    <property type="entry name" value="BROMO-ADJACENT HOMOLOGY (BAH) DOMAIN-CONTAINING PROTEIN"/>
    <property type="match status" value="1"/>
</dbReference>
<keyword evidence="4" id="KW-1185">Reference proteome</keyword>
<evidence type="ECO:0000259" key="1">
    <source>
        <dbReference type="PROSITE" id="PS51038"/>
    </source>
</evidence>
<dbReference type="OrthoDB" id="1922186at2759"/>
<dbReference type="STRING" id="81985.R0HJ65"/>
<organism evidence="3 4">
    <name type="scientific">Capsella rubella</name>
    <dbReference type="NCBI Taxonomy" id="81985"/>
    <lineage>
        <taxon>Eukaryota</taxon>
        <taxon>Viridiplantae</taxon>
        <taxon>Streptophyta</taxon>
        <taxon>Embryophyta</taxon>
        <taxon>Tracheophyta</taxon>
        <taxon>Spermatophyta</taxon>
        <taxon>Magnoliopsida</taxon>
        <taxon>eudicotyledons</taxon>
        <taxon>Gunneridae</taxon>
        <taxon>Pentapetalae</taxon>
        <taxon>rosids</taxon>
        <taxon>malvids</taxon>
        <taxon>Brassicales</taxon>
        <taxon>Brassicaceae</taxon>
        <taxon>Camelineae</taxon>
        <taxon>Capsella</taxon>
    </lineage>
</organism>
<evidence type="ECO:0000313" key="3">
    <source>
        <dbReference type="EMBL" id="EOA25250.1"/>
    </source>
</evidence>
<dbReference type="Gene3D" id="2.30.30.490">
    <property type="match status" value="1"/>
</dbReference>
<dbReference type="eggNOG" id="KOG1886">
    <property type="taxonomic scope" value="Eukaryota"/>
</dbReference>
<dbReference type="EMBL" id="KB870809">
    <property type="protein sequence ID" value="EOA25250.1"/>
    <property type="molecule type" value="Genomic_DNA"/>
</dbReference>
<dbReference type="SUPFAM" id="SSF46942">
    <property type="entry name" value="Elongation factor TFIIS domain 2"/>
    <property type="match status" value="1"/>
</dbReference>
<dbReference type="AlphaFoldDB" id="R0HJ65"/>
<dbReference type="Pfam" id="PF01426">
    <property type="entry name" value="BAH"/>
    <property type="match status" value="1"/>
</dbReference>
<dbReference type="InterPro" id="IPR003618">
    <property type="entry name" value="TFIIS_cen_dom"/>
</dbReference>
<name>R0HJ65_9BRAS</name>